<dbReference type="EMBL" id="VMSO01000014">
    <property type="protein sequence ID" value="KAA8500960.1"/>
    <property type="molecule type" value="Genomic_DNA"/>
</dbReference>
<sequence length="80" mass="9191">MSLEEMRDVDIRQVDRSSLADLRDIHVKKDSHNQPDIQDLLKQTANLYMYRVGEIVVAFDYSNNGKTVNDTFALMVQSGM</sequence>
<accession>A0A5M9HVF2</accession>
<dbReference type="AlphaFoldDB" id="A0A5M9HVF2"/>
<dbReference type="OrthoDB" id="9797040at2"/>
<dbReference type="InterPro" id="IPR049222">
    <property type="entry name" value="DUF6870"/>
</dbReference>
<proteinExistence type="predicted"/>
<feature type="domain" description="DUF6870" evidence="1">
    <location>
        <begin position="6"/>
        <end position="75"/>
    </location>
</feature>
<evidence type="ECO:0000259" key="1">
    <source>
        <dbReference type="Pfam" id="PF21757"/>
    </source>
</evidence>
<protein>
    <recommendedName>
        <fullName evidence="1">DUF6870 domain-containing protein</fullName>
    </recommendedName>
</protein>
<gene>
    <name evidence="2" type="ORF">FNY66_10965</name>
</gene>
<name>A0A5M9HVF2_9FIRM</name>
<comment type="caution">
    <text evidence="2">The sequence shown here is derived from an EMBL/GenBank/DDBJ whole genome shotgun (WGS) entry which is preliminary data.</text>
</comment>
<dbReference type="Pfam" id="PF21757">
    <property type="entry name" value="DUF6870"/>
    <property type="match status" value="1"/>
</dbReference>
<evidence type="ECO:0000313" key="3">
    <source>
        <dbReference type="Proteomes" id="UP000322025"/>
    </source>
</evidence>
<dbReference type="RefSeq" id="WP_150311182.1">
    <property type="nucleotide sequence ID" value="NZ_VMSO01000014.1"/>
</dbReference>
<reference evidence="2 3" key="1">
    <citation type="submission" date="2019-07" db="EMBL/GenBank/DDBJ databases">
        <authorList>
            <person name="Wongkuna S."/>
            <person name="Scaria J."/>
        </authorList>
    </citation>
    <scope>NUCLEOTIDE SEQUENCE [LARGE SCALE GENOMIC DNA]</scope>
    <source>
        <strain evidence="2 3">SW178</strain>
    </source>
</reference>
<organism evidence="2 3">
    <name type="scientific">Mediterraneibacter catenae</name>
    <dbReference type="NCBI Taxonomy" id="2594882"/>
    <lineage>
        <taxon>Bacteria</taxon>
        <taxon>Bacillati</taxon>
        <taxon>Bacillota</taxon>
        <taxon>Clostridia</taxon>
        <taxon>Lachnospirales</taxon>
        <taxon>Lachnospiraceae</taxon>
        <taxon>Mediterraneibacter</taxon>
    </lineage>
</organism>
<keyword evidence="3" id="KW-1185">Reference proteome</keyword>
<dbReference type="Proteomes" id="UP000322025">
    <property type="component" value="Unassembled WGS sequence"/>
</dbReference>
<evidence type="ECO:0000313" key="2">
    <source>
        <dbReference type="EMBL" id="KAA8500960.1"/>
    </source>
</evidence>